<protein>
    <submittedName>
        <fullName evidence="2">Uncharacterized protein</fullName>
    </submittedName>
</protein>
<organism evidence="2 3">
    <name type="scientific">Armillaria novae-zelandiae</name>
    <dbReference type="NCBI Taxonomy" id="153914"/>
    <lineage>
        <taxon>Eukaryota</taxon>
        <taxon>Fungi</taxon>
        <taxon>Dikarya</taxon>
        <taxon>Basidiomycota</taxon>
        <taxon>Agaricomycotina</taxon>
        <taxon>Agaricomycetes</taxon>
        <taxon>Agaricomycetidae</taxon>
        <taxon>Agaricales</taxon>
        <taxon>Marasmiineae</taxon>
        <taxon>Physalacriaceae</taxon>
        <taxon>Armillaria</taxon>
    </lineage>
</organism>
<evidence type="ECO:0000313" key="3">
    <source>
        <dbReference type="Proteomes" id="UP001175227"/>
    </source>
</evidence>
<proteinExistence type="predicted"/>
<evidence type="ECO:0000256" key="1">
    <source>
        <dbReference type="SAM" id="MobiDB-lite"/>
    </source>
</evidence>
<dbReference type="AlphaFoldDB" id="A0AA39UGJ4"/>
<keyword evidence="3" id="KW-1185">Reference proteome</keyword>
<dbReference type="Proteomes" id="UP001175227">
    <property type="component" value="Unassembled WGS sequence"/>
</dbReference>
<name>A0AA39UGJ4_9AGAR</name>
<reference evidence="2" key="1">
    <citation type="submission" date="2023-06" db="EMBL/GenBank/DDBJ databases">
        <authorList>
            <consortium name="Lawrence Berkeley National Laboratory"/>
            <person name="Ahrendt S."/>
            <person name="Sahu N."/>
            <person name="Indic B."/>
            <person name="Wong-Bajracharya J."/>
            <person name="Merenyi Z."/>
            <person name="Ke H.-M."/>
            <person name="Monk M."/>
            <person name="Kocsube S."/>
            <person name="Drula E."/>
            <person name="Lipzen A."/>
            <person name="Balint B."/>
            <person name="Henrissat B."/>
            <person name="Andreopoulos B."/>
            <person name="Martin F.M."/>
            <person name="Harder C.B."/>
            <person name="Rigling D."/>
            <person name="Ford K.L."/>
            <person name="Foster G.D."/>
            <person name="Pangilinan J."/>
            <person name="Papanicolaou A."/>
            <person name="Barry K."/>
            <person name="LaButti K."/>
            <person name="Viragh M."/>
            <person name="Koriabine M."/>
            <person name="Yan M."/>
            <person name="Riley R."/>
            <person name="Champramary S."/>
            <person name="Plett K.L."/>
            <person name="Tsai I.J."/>
            <person name="Slot J."/>
            <person name="Sipos G."/>
            <person name="Plett J."/>
            <person name="Nagy L.G."/>
            <person name="Grigoriev I.V."/>
        </authorList>
    </citation>
    <scope>NUCLEOTIDE SEQUENCE</scope>
    <source>
        <strain evidence="2">ICMP 16352</strain>
    </source>
</reference>
<feature type="compositionally biased region" description="Low complexity" evidence="1">
    <location>
        <begin position="81"/>
        <end position="90"/>
    </location>
</feature>
<comment type="caution">
    <text evidence="2">The sequence shown here is derived from an EMBL/GenBank/DDBJ whole genome shotgun (WGS) entry which is preliminary data.</text>
</comment>
<sequence>MLCSRHALRVSDRAQALTGPNHPAKPGRSRTDQLTVLCCLIPVLSYSLEQLPLAPHPALTSVIKPRNVRHRRPMSPESKTRSSSLGRIHSSRSARQGFRWRCLILGEGPACLVLAGRVSLSSFTIASTSSRRRIRPMQANDSDTRILALPQKR</sequence>
<accession>A0AA39UGJ4</accession>
<feature type="region of interest" description="Disordered" evidence="1">
    <location>
        <begin position="65"/>
        <end position="90"/>
    </location>
</feature>
<evidence type="ECO:0000313" key="2">
    <source>
        <dbReference type="EMBL" id="KAK0477975.1"/>
    </source>
</evidence>
<dbReference type="EMBL" id="JAUEPR010000015">
    <property type="protein sequence ID" value="KAK0477975.1"/>
    <property type="molecule type" value="Genomic_DNA"/>
</dbReference>
<gene>
    <name evidence="2" type="ORF">IW261DRAFT_258359</name>
</gene>